<feature type="domain" description="Protein kinase" evidence="6">
    <location>
        <begin position="7"/>
        <end position="254"/>
    </location>
</feature>
<keyword evidence="1" id="KW-0808">Transferase</keyword>
<dbReference type="GO" id="GO:0004674">
    <property type="term" value="F:protein serine/threonine kinase activity"/>
    <property type="evidence" value="ECO:0007669"/>
    <property type="project" value="UniProtKB-KW"/>
</dbReference>
<dbReference type="EMBL" id="PGGW01000040">
    <property type="protein sequence ID" value="PJE97428.1"/>
    <property type="molecule type" value="Genomic_DNA"/>
</dbReference>
<proteinExistence type="predicted"/>
<dbReference type="Pfam" id="PF00069">
    <property type="entry name" value="Pkinase"/>
    <property type="match status" value="1"/>
</dbReference>
<dbReference type="Gene3D" id="3.30.200.20">
    <property type="entry name" value="Phosphorylase Kinase, domain 1"/>
    <property type="match status" value="1"/>
</dbReference>
<dbReference type="CDD" id="cd14014">
    <property type="entry name" value="STKc_PknB_like"/>
    <property type="match status" value="1"/>
</dbReference>
<gene>
    <name evidence="7" type="ORF">CUT44_12135</name>
</gene>
<name>A0A2M8LZP9_9ACTN</name>
<dbReference type="InterPro" id="IPR011009">
    <property type="entry name" value="Kinase-like_dom_sf"/>
</dbReference>
<evidence type="ECO:0000256" key="4">
    <source>
        <dbReference type="ARBA" id="ARBA00022840"/>
    </source>
</evidence>
<evidence type="ECO:0000259" key="6">
    <source>
        <dbReference type="PROSITE" id="PS50011"/>
    </source>
</evidence>
<dbReference type="PANTHER" id="PTHR43289">
    <property type="entry name" value="MITOGEN-ACTIVATED PROTEIN KINASE KINASE KINASE 20-RELATED"/>
    <property type="match status" value="1"/>
</dbReference>
<dbReference type="PROSITE" id="PS00108">
    <property type="entry name" value="PROTEIN_KINASE_ST"/>
    <property type="match status" value="1"/>
</dbReference>
<evidence type="ECO:0000313" key="7">
    <source>
        <dbReference type="EMBL" id="PJE97428.1"/>
    </source>
</evidence>
<accession>A0A2M8LZP9</accession>
<keyword evidence="3 7" id="KW-0418">Kinase</keyword>
<evidence type="ECO:0000256" key="1">
    <source>
        <dbReference type="ARBA" id="ARBA00022679"/>
    </source>
</evidence>
<feature type="binding site" evidence="5">
    <location>
        <position position="35"/>
    </location>
    <ligand>
        <name>ATP</name>
        <dbReference type="ChEBI" id="CHEBI:30616"/>
    </ligand>
</feature>
<keyword evidence="4 5" id="KW-0067">ATP-binding</keyword>
<dbReference type="SUPFAM" id="SSF56112">
    <property type="entry name" value="Protein kinase-like (PK-like)"/>
    <property type="match status" value="1"/>
</dbReference>
<comment type="caution">
    <text evidence="7">The sequence shown here is derived from an EMBL/GenBank/DDBJ whole genome shotgun (WGS) entry which is preliminary data.</text>
</comment>
<keyword evidence="2 5" id="KW-0547">Nucleotide-binding</keyword>
<protein>
    <submittedName>
        <fullName evidence="7">Serine/threonine protein kinase</fullName>
    </submittedName>
</protein>
<evidence type="ECO:0000256" key="3">
    <source>
        <dbReference type="ARBA" id="ARBA00022777"/>
    </source>
</evidence>
<dbReference type="AlphaFoldDB" id="A0A2M8LZP9"/>
<organism evidence="7 8">
    <name type="scientific">Streptomyces carminius</name>
    <dbReference type="NCBI Taxonomy" id="2665496"/>
    <lineage>
        <taxon>Bacteria</taxon>
        <taxon>Bacillati</taxon>
        <taxon>Actinomycetota</taxon>
        <taxon>Actinomycetes</taxon>
        <taxon>Kitasatosporales</taxon>
        <taxon>Streptomycetaceae</taxon>
        <taxon>Streptomyces</taxon>
    </lineage>
</organism>
<dbReference type="InterPro" id="IPR000719">
    <property type="entry name" value="Prot_kinase_dom"/>
</dbReference>
<dbReference type="InterPro" id="IPR008271">
    <property type="entry name" value="Ser/Thr_kinase_AS"/>
</dbReference>
<evidence type="ECO:0000313" key="8">
    <source>
        <dbReference type="Proteomes" id="UP000230407"/>
    </source>
</evidence>
<dbReference type="SMART" id="SM00220">
    <property type="entry name" value="S_TKc"/>
    <property type="match status" value="1"/>
</dbReference>
<evidence type="ECO:0000256" key="2">
    <source>
        <dbReference type="ARBA" id="ARBA00022741"/>
    </source>
</evidence>
<dbReference type="Gene3D" id="1.10.510.10">
    <property type="entry name" value="Transferase(Phosphotransferase) domain 1"/>
    <property type="match status" value="1"/>
</dbReference>
<dbReference type="PANTHER" id="PTHR43289:SF34">
    <property type="entry name" value="SERINE_THREONINE-PROTEIN KINASE YBDM-RELATED"/>
    <property type="match status" value="1"/>
</dbReference>
<sequence length="413" mass="42677">MDRIGTYAVERKLGEGGMGTVYLARSRGGRAVAVKVAKPELASDPAFRERFHAEIEAARKVGGFHTAPVVDADPDAEPPWLATAYVPGPTLSQLLAAEGPMDEAALRRLGASLAEALQAIHACGLVHRDLKPGNIVMAEDGPRVLDFGIARAVGSTRPNAAGAAYGTPGFLAPEQARGHAVTSAADVFALGAVLVSAAGGSAFGEGSPSALLYRSAHHGADVSAVPEGLRPVVAACLAKDPEDRPGTGLLLDWFTEEPDAAELPAALTLSAVPAVAAVPAPLSAVSAAPTVPTALAVPPQPAGRPGAYPSVTDLPTQATPPPPQAEFLATDRRSDIVADADGVSFSVKGLGVDFSWHEIRTARYVRDDRGGLTVTVTLDDANTYSCRVTTPHGAELDTWTARLDTVLALFHRP</sequence>
<keyword evidence="8" id="KW-1185">Reference proteome</keyword>
<dbReference type="PROSITE" id="PS00107">
    <property type="entry name" value="PROTEIN_KINASE_ATP"/>
    <property type="match status" value="1"/>
</dbReference>
<dbReference type="Proteomes" id="UP000230407">
    <property type="component" value="Unassembled WGS sequence"/>
</dbReference>
<evidence type="ECO:0000256" key="5">
    <source>
        <dbReference type="PROSITE-ProRule" id="PRU10141"/>
    </source>
</evidence>
<reference evidence="7 8" key="1">
    <citation type="submission" date="2017-11" db="EMBL/GenBank/DDBJ databases">
        <title>Streptomyces carmine sp. nov., a novel actinomycete isolated from Sophora alopecuroides in Xinjiang, China.</title>
        <authorList>
            <person name="Wang Y."/>
            <person name="Luo X."/>
            <person name="Wan C."/>
            <person name="Zhang L."/>
        </authorList>
    </citation>
    <scope>NUCLEOTIDE SEQUENCE [LARGE SCALE GENOMIC DNA]</scope>
    <source>
        <strain evidence="7 8">TRM SA0054</strain>
    </source>
</reference>
<dbReference type="PROSITE" id="PS50011">
    <property type="entry name" value="PROTEIN_KINASE_DOM"/>
    <property type="match status" value="1"/>
</dbReference>
<dbReference type="GO" id="GO:0005524">
    <property type="term" value="F:ATP binding"/>
    <property type="evidence" value="ECO:0007669"/>
    <property type="project" value="UniProtKB-UniRule"/>
</dbReference>
<keyword evidence="7" id="KW-0723">Serine/threonine-protein kinase</keyword>
<dbReference type="InterPro" id="IPR017441">
    <property type="entry name" value="Protein_kinase_ATP_BS"/>
</dbReference>